<accession>A0A1V8SA94</accession>
<keyword evidence="2" id="KW-1185">Reference proteome</keyword>
<evidence type="ECO:0000313" key="1">
    <source>
        <dbReference type="EMBL" id="OQN95927.1"/>
    </source>
</evidence>
<dbReference type="EMBL" id="NAJO01000076">
    <property type="protein sequence ID" value="OQN95927.1"/>
    <property type="molecule type" value="Genomic_DNA"/>
</dbReference>
<reference evidence="2" key="1">
    <citation type="submission" date="2017-03" db="EMBL/GenBank/DDBJ databases">
        <title>Genomes of endolithic fungi from Antarctica.</title>
        <authorList>
            <person name="Coleine C."/>
            <person name="Masonjones S."/>
            <person name="Stajich J.E."/>
        </authorList>
    </citation>
    <scope>NUCLEOTIDE SEQUENCE [LARGE SCALE GENOMIC DNA]</scope>
    <source>
        <strain evidence="2">CCFEE 5527</strain>
    </source>
</reference>
<comment type="caution">
    <text evidence="1">The sequence shown here is derived from an EMBL/GenBank/DDBJ whole genome shotgun (WGS) entry which is preliminary data.</text>
</comment>
<organism evidence="1 2">
    <name type="scientific">Cryoendolithus antarcticus</name>
    <dbReference type="NCBI Taxonomy" id="1507870"/>
    <lineage>
        <taxon>Eukaryota</taxon>
        <taxon>Fungi</taxon>
        <taxon>Dikarya</taxon>
        <taxon>Ascomycota</taxon>
        <taxon>Pezizomycotina</taxon>
        <taxon>Dothideomycetes</taxon>
        <taxon>Dothideomycetidae</taxon>
        <taxon>Cladosporiales</taxon>
        <taxon>Cladosporiaceae</taxon>
        <taxon>Cryoendolithus</taxon>
    </lineage>
</organism>
<dbReference type="Proteomes" id="UP000192596">
    <property type="component" value="Unassembled WGS sequence"/>
</dbReference>
<dbReference type="AlphaFoldDB" id="A0A1V8SA94"/>
<evidence type="ECO:0000313" key="2">
    <source>
        <dbReference type="Proteomes" id="UP000192596"/>
    </source>
</evidence>
<sequence>MKAATTNFPESDIAHAHFWLSTTPRRVDPFFAPLMRLYRLTINAQIRLNIAKTVEDVDSAFADFSEARIELAKFNTSLASLLEAVRLVGEMRNKKRDSQLYQKEMPSEEKKATSKHFNAFAVRMGDWRCEFLLACARL</sequence>
<dbReference type="InParanoid" id="A0A1V8SA94"/>
<protein>
    <submittedName>
        <fullName evidence="1">Uncharacterized protein</fullName>
    </submittedName>
</protein>
<name>A0A1V8SA94_9PEZI</name>
<gene>
    <name evidence="1" type="ORF">B0A48_17764</name>
</gene>
<proteinExistence type="predicted"/>